<dbReference type="Proteomes" id="UP000251889">
    <property type="component" value="Unassembled WGS sequence"/>
</dbReference>
<accession>A0A364Y5C0</accession>
<dbReference type="PROSITE" id="PS51257">
    <property type="entry name" value="PROKAR_LIPOPROTEIN"/>
    <property type="match status" value="1"/>
</dbReference>
<evidence type="ECO:0000256" key="2">
    <source>
        <dbReference type="SAM" id="SignalP"/>
    </source>
</evidence>
<proteinExistence type="predicted"/>
<dbReference type="EMBL" id="QMFY01000002">
    <property type="protein sequence ID" value="RAW02022.1"/>
    <property type="molecule type" value="Genomic_DNA"/>
</dbReference>
<reference evidence="3 4" key="1">
    <citation type="submission" date="2018-06" db="EMBL/GenBank/DDBJ databases">
        <title>Chryseolinea flavus sp. nov., a member of the phylum Bacteroidetes isolated from soil.</title>
        <authorList>
            <person name="Li Y."/>
            <person name="Wang J."/>
        </authorList>
    </citation>
    <scope>NUCLEOTIDE SEQUENCE [LARGE SCALE GENOMIC DNA]</scope>
    <source>
        <strain evidence="3 4">SDU1-6</strain>
    </source>
</reference>
<dbReference type="RefSeq" id="WP_112745847.1">
    <property type="nucleotide sequence ID" value="NZ_QMFY01000002.1"/>
</dbReference>
<feature type="signal peptide" evidence="2">
    <location>
        <begin position="1"/>
        <end position="20"/>
    </location>
</feature>
<dbReference type="AlphaFoldDB" id="A0A364Y5C0"/>
<keyword evidence="4" id="KW-1185">Reference proteome</keyword>
<evidence type="ECO:0000313" key="3">
    <source>
        <dbReference type="EMBL" id="RAW02022.1"/>
    </source>
</evidence>
<sequence>MKKQNLIFALLLSVSCLVSAQVVAQRPLTKKENSRIDSLNASYNVETNRLKTVENRENLSDLKSQKADTKKQAKEARRIERDANEAARESRIAYRNEKQAQKARKQADKQARKAARARDISNEN</sequence>
<comment type="caution">
    <text evidence="3">The sequence shown here is derived from an EMBL/GenBank/DDBJ whole genome shotgun (WGS) entry which is preliminary data.</text>
</comment>
<evidence type="ECO:0000256" key="1">
    <source>
        <dbReference type="SAM" id="MobiDB-lite"/>
    </source>
</evidence>
<feature type="region of interest" description="Disordered" evidence="1">
    <location>
        <begin position="56"/>
        <end position="124"/>
    </location>
</feature>
<evidence type="ECO:0000313" key="4">
    <source>
        <dbReference type="Proteomes" id="UP000251889"/>
    </source>
</evidence>
<keyword evidence="2" id="KW-0732">Signal</keyword>
<organism evidence="3 4">
    <name type="scientific">Pseudochryseolinea flava</name>
    <dbReference type="NCBI Taxonomy" id="2059302"/>
    <lineage>
        <taxon>Bacteria</taxon>
        <taxon>Pseudomonadati</taxon>
        <taxon>Bacteroidota</taxon>
        <taxon>Cytophagia</taxon>
        <taxon>Cytophagales</taxon>
        <taxon>Fulvivirgaceae</taxon>
        <taxon>Pseudochryseolinea</taxon>
    </lineage>
</organism>
<feature type="chain" id="PRO_5017066085" evidence="2">
    <location>
        <begin position="21"/>
        <end position="124"/>
    </location>
</feature>
<name>A0A364Y5C0_9BACT</name>
<gene>
    <name evidence="3" type="ORF">DQQ10_05555</name>
</gene>
<protein>
    <submittedName>
        <fullName evidence="3">Uncharacterized protein</fullName>
    </submittedName>
</protein>